<accession>A0A371EHL2</accession>
<gene>
    <name evidence="2" type="ORF">CR513_55794</name>
</gene>
<feature type="region of interest" description="Disordered" evidence="1">
    <location>
        <begin position="102"/>
        <end position="151"/>
    </location>
</feature>
<keyword evidence="3" id="KW-1185">Reference proteome</keyword>
<proteinExistence type="predicted"/>
<dbReference type="EMBL" id="QJKJ01013846">
    <property type="protein sequence ID" value="RDX65542.1"/>
    <property type="molecule type" value="Genomic_DNA"/>
</dbReference>
<feature type="compositionally biased region" description="Basic and acidic residues" evidence="1">
    <location>
        <begin position="113"/>
        <end position="129"/>
    </location>
</feature>
<reference evidence="2" key="1">
    <citation type="submission" date="2018-05" db="EMBL/GenBank/DDBJ databases">
        <title>Draft genome of Mucuna pruriens seed.</title>
        <authorList>
            <person name="Nnadi N.E."/>
            <person name="Vos R."/>
            <person name="Hasami M.H."/>
            <person name="Devisetty U.K."/>
            <person name="Aguiy J.C."/>
        </authorList>
    </citation>
    <scope>NUCLEOTIDE SEQUENCE [LARGE SCALE GENOMIC DNA]</scope>
    <source>
        <strain evidence="2">JCA_2017</strain>
    </source>
</reference>
<comment type="caution">
    <text evidence="2">The sequence shown here is derived from an EMBL/GenBank/DDBJ whole genome shotgun (WGS) entry which is preliminary data.</text>
</comment>
<feature type="non-terminal residue" evidence="2">
    <location>
        <position position="1"/>
    </location>
</feature>
<organism evidence="2 3">
    <name type="scientific">Mucuna pruriens</name>
    <name type="common">Velvet bean</name>
    <name type="synonym">Dolichos pruriens</name>
    <dbReference type="NCBI Taxonomy" id="157652"/>
    <lineage>
        <taxon>Eukaryota</taxon>
        <taxon>Viridiplantae</taxon>
        <taxon>Streptophyta</taxon>
        <taxon>Embryophyta</taxon>
        <taxon>Tracheophyta</taxon>
        <taxon>Spermatophyta</taxon>
        <taxon>Magnoliopsida</taxon>
        <taxon>eudicotyledons</taxon>
        <taxon>Gunneridae</taxon>
        <taxon>Pentapetalae</taxon>
        <taxon>rosids</taxon>
        <taxon>fabids</taxon>
        <taxon>Fabales</taxon>
        <taxon>Fabaceae</taxon>
        <taxon>Papilionoideae</taxon>
        <taxon>50 kb inversion clade</taxon>
        <taxon>NPAAA clade</taxon>
        <taxon>indigoferoid/millettioid clade</taxon>
        <taxon>Phaseoleae</taxon>
        <taxon>Mucuna</taxon>
    </lineage>
</organism>
<protein>
    <submittedName>
        <fullName evidence="2">Uncharacterized protein</fullName>
    </submittedName>
</protein>
<name>A0A371EHL2_MUCPR</name>
<dbReference type="Proteomes" id="UP000257109">
    <property type="component" value="Unassembled WGS sequence"/>
</dbReference>
<sequence>MALKFDGQQLKKDGSCQHLRNRSSHSSISTCARNLGTRLKWIEFIPRIRSFASESRYSRPVSKLEPHLSPLAHQIPPATGLKKMKETCNLFGLAGNQNKWNQSRQKLGWNDSIGKKSESDSSIRMDKSGTKSSSTGGIDKPQIELLGNPVD</sequence>
<evidence type="ECO:0000313" key="2">
    <source>
        <dbReference type="EMBL" id="RDX65542.1"/>
    </source>
</evidence>
<evidence type="ECO:0000256" key="1">
    <source>
        <dbReference type="SAM" id="MobiDB-lite"/>
    </source>
</evidence>
<dbReference type="AlphaFoldDB" id="A0A371EHL2"/>
<evidence type="ECO:0000313" key="3">
    <source>
        <dbReference type="Proteomes" id="UP000257109"/>
    </source>
</evidence>